<reference evidence="2 3" key="1">
    <citation type="submission" date="2018-05" db="EMBL/GenBank/DDBJ databases">
        <title>Evolution of GPA BGCs.</title>
        <authorList>
            <person name="Waglechner N."/>
            <person name="Wright G.D."/>
        </authorList>
    </citation>
    <scope>NUCLEOTIDE SEQUENCE [LARGE SCALE GENOMIC DNA]</scope>
    <source>
        <strain evidence="2 3">A82846</strain>
    </source>
</reference>
<feature type="compositionally biased region" description="Basic and acidic residues" evidence="1">
    <location>
        <begin position="82"/>
        <end position="91"/>
    </location>
</feature>
<accession>A0A428ZFP5</accession>
<dbReference type="RefSeq" id="WP_037263160.1">
    <property type="nucleotide sequence ID" value="NZ_QHKI01000007.1"/>
</dbReference>
<evidence type="ECO:0000313" key="3">
    <source>
        <dbReference type="Proteomes" id="UP000287547"/>
    </source>
</evidence>
<dbReference type="AlphaFoldDB" id="A0A428ZFP5"/>
<dbReference type="Gene3D" id="1.10.1220.10">
    <property type="entry name" value="Met repressor-like"/>
    <property type="match status" value="1"/>
</dbReference>
<protein>
    <submittedName>
        <fullName evidence="2">Transcriptional regulator</fullName>
    </submittedName>
</protein>
<proteinExistence type="predicted"/>
<dbReference type="InterPro" id="IPR010985">
    <property type="entry name" value="Ribbon_hlx_hlx"/>
</dbReference>
<dbReference type="OrthoDB" id="3629264at2"/>
<evidence type="ECO:0000313" key="2">
    <source>
        <dbReference type="EMBL" id="RSM86923.1"/>
    </source>
</evidence>
<organism evidence="2 3">
    <name type="scientific">Kibdelosporangium aridum</name>
    <dbReference type="NCBI Taxonomy" id="2030"/>
    <lineage>
        <taxon>Bacteria</taxon>
        <taxon>Bacillati</taxon>
        <taxon>Actinomycetota</taxon>
        <taxon>Actinomycetes</taxon>
        <taxon>Pseudonocardiales</taxon>
        <taxon>Pseudonocardiaceae</taxon>
        <taxon>Kibdelosporangium</taxon>
    </lineage>
</organism>
<sequence>MAQVSWRADDELVDRVRRAAAAQRRSMNDFMTLVLEAATNADLEGDEYTRIRERLMRVDLVSQLPVTVYVDEEGIARHRVRPPREAVEKARKAAGRGRSLSDYVSEDRGE</sequence>
<comment type="caution">
    <text evidence="2">The sequence shown here is derived from an EMBL/GenBank/DDBJ whole genome shotgun (WGS) entry which is preliminary data.</text>
</comment>
<dbReference type="InterPro" id="IPR013321">
    <property type="entry name" value="Arc_rbn_hlx_hlx"/>
</dbReference>
<feature type="region of interest" description="Disordered" evidence="1">
    <location>
        <begin position="81"/>
        <end position="110"/>
    </location>
</feature>
<dbReference type="SUPFAM" id="SSF47598">
    <property type="entry name" value="Ribbon-helix-helix"/>
    <property type="match status" value="1"/>
</dbReference>
<name>A0A428ZFP5_KIBAR</name>
<dbReference type="EMBL" id="QHKI01000007">
    <property type="protein sequence ID" value="RSM86923.1"/>
    <property type="molecule type" value="Genomic_DNA"/>
</dbReference>
<gene>
    <name evidence="2" type="ORF">DMH04_11760</name>
</gene>
<dbReference type="Proteomes" id="UP000287547">
    <property type="component" value="Unassembled WGS sequence"/>
</dbReference>
<evidence type="ECO:0000256" key="1">
    <source>
        <dbReference type="SAM" id="MobiDB-lite"/>
    </source>
</evidence>
<dbReference type="GO" id="GO:0006355">
    <property type="term" value="P:regulation of DNA-templated transcription"/>
    <property type="evidence" value="ECO:0007669"/>
    <property type="project" value="InterPro"/>
</dbReference>